<protein>
    <submittedName>
        <fullName evidence="1">Formate dehydrogenase</fullName>
    </submittedName>
</protein>
<dbReference type="InterPro" id="IPR006311">
    <property type="entry name" value="TAT_signal"/>
</dbReference>
<dbReference type="AlphaFoldDB" id="A0A2W5DU44"/>
<proteinExistence type="predicted"/>
<dbReference type="NCBIfam" id="TIGR02811">
    <property type="entry name" value="formate_TAT"/>
    <property type="match status" value="1"/>
</dbReference>
<evidence type="ECO:0000313" key="1">
    <source>
        <dbReference type="EMBL" id="PZP32090.1"/>
    </source>
</evidence>
<dbReference type="PIRSF" id="PIRSF036704">
    <property type="entry name" value="UCP036704"/>
    <property type="match status" value="1"/>
</dbReference>
<name>A0A2W5DU44_9BURK</name>
<accession>A0A2W5DU44</accession>
<dbReference type="PROSITE" id="PS51318">
    <property type="entry name" value="TAT"/>
    <property type="match status" value="1"/>
</dbReference>
<reference evidence="1 2" key="1">
    <citation type="submission" date="2017-08" db="EMBL/GenBank/DDBJ databases">
        <title>Infants hospitalized years apart are colonized by the same room-sourced microbial strains.</title>
        <authorList>
            <person name="Brooks B."/>
            <person name="Olm M.R."/>
            <person name="Firek B.A."/>
            <person name="Baker R."/>
            <person name="Thomas B.C."/>
            <person name="Morowitz M.J."/>
            <person name="Banfield J.F."/>
        </authorList>
    </citation>
    <scope>NUCLEOTIDE SEQUENCE [LARGE SCALE GENOMIC DNA]</scope>
    <source>
        <strain evidence="1">S2_012_000_R2_81</strain>
    </source>
</reference>
<evidence type="ECO:0000313" key="2">
    <source>
        <dbReference type="Proteomes" id="UP000249633"/>
    </source>
</evidence>
<sequence>MSESKQQQLSRRRLFAGAGAAGALAGAAMLIPRGEAVQEVAQAAKPTPEAGNGYQLTDHVKRYYQTAKV</sequence>
<dbReference type="Proteomes" id="UP000249633">
    <property type="component" value="Unassembled WGS sequence"/>
</dbReference>
<comment type="caution">
    <text evidence="1">The sequence shown here is derived from an EMBL/GenBank/DDBJ whole genome shotgun (WGS) entry which is preliminary data.</text>
</comment>
<dbReference type="InterPro" id="IPR014177">
    <property type="entry name" value="Formate_DH_TAT-contain"/>
</dbReference>
<gene>
    <name evidence="1" type="ORF">DI603_11585</name>
</gene>
<dbReference type="EMBL" id="QFOD01000009">
    <property type="protein sequence ID" value="PZP32090.1"/>
    <property type="molecule type" value="Genomic_DNA"/>
</dbReference>
<organism evidence="1 2">
    <name type="scientific">Roseateles depolymerans</name>
    <dbReference type="NCBI Taxonomy" id="76731"/>
    <lineage>
        <taxon>Bacteria</taxon>
        <taxon>Pseudomonadati</taxon>
        <taxon>Pseudomonadota</taxon>
        <taxon>Betaproteobacteria</taxon>
        <taxon>Burkholderiales</taxon>
        <taxon>Sphaerotilaceae</taxon>
        <taxon>Roseateles</taxon>
    </lineage>
</organism>